<dbReference type="PANTHER" id="PTHR10209:SF874">
    <property type="entry name" value="2-OXOGLUTARATE (2OG) AND FE(II)-DEPENDENT OXYGENASE SUPERFAMILY PROTEIN"/>
    <property type="match status" value="1"/>
</dbReference>
<dbReference type="PANTHER" id="PTHR10209">
    <property type="entry name" value="OXIDOREDUCTASE, 2OG-FE II OXYGENASE FAMILY PROTEIN"/>
    <property type="match status" value="1"/>
</dbReference>
<dbReference type="OrthoDB" id="10248513at2759"/>
<name>A0A0D6EN27_SPOSA</name>
<dbReference type="GO" id="GO:0016491">
    <property type="term" value="F:oxidoreductase activity"/>
    <property type="evidence" value="ECO:0007669"/>
    <property type="project" value="UniProtKB-KW"/>
</dbReference>
<accession>A0A0D6EN27</accession>
<reference evidence="7" key="1">
    <citation type="submission" date="2015-02" db="EMBL/GenBank/DDBJ databases">
        <authorList>
            <person name="Gon?alves P."/>
        </authorList>
    </citation>
    <scope>NUCLEOTIDE SEQUENCE [LARGE SCALE GENOMIC DNA]</scope>
</reference>
<organism evidence="6 7">
    <name type="scientific">Sporidiobolus salmonicolor</name>
    <name type="common">Yeast-like fungus</name>
    <name type="synonym">Sporobolomyces salmonicolor</name>
    <dbReference type="NCBI Taxonomy" id="5005"/>
    <lineage>
        <taxon>Eukaryota</taxon>
        <taxon>Fungi</taxon>
        <taxon>Dikarya</taxon>
        <taxon>Basidiomycota</taxon>
        <taxon>Pucciniomycotina</taxon>
        <taxon>Microbotryomycetes</taxon>
        <taxon>Sporidiobolales</taxon>
        <taxon>Sporidiobolaceae</taxon>
        <taxon>Sporobolomyces</taxon>
    </lineage>
</organism>
<comment type="similarity">
    <text evidence="1">Belongs to the iron/ascorbate-dependent oxidoreductase family.</text>
</comment>
<protein>
    <submittedName>
        <fullName evidence="6">SPOSA6832_03173-mRNA-1:cds</fullName>
    </submittedName>
</protein>
<sequence>MSAFPLPIVDLDTFLASPNSPSAIAEATKTAEALIEYGALIVKDSRVSEEANERFLDLMEDYFSQDKERLEEDLRPEVHFQVGVTLENTEKPKCHSNDACKAVIAALDPAERPLDLEGGNADPKCRFFHRMGNPPPSTSFPSLAMSNVTPRAFASTWKTQMEDWGTQIKRAVEDVSEMLAVGLGLERDELRRAGQYGSHLLAPTATDLAKYGRVGESVSSLRRLSVLEGDRSDARIVLAVFAGFHTDLNFLTIHGRSRYAGLHVWARNSGKRISVKLPPGHLLVQAGKQLEHLTGGLILAGYHEVVCTPATLASLSARQSSTSPSASRPPIRISSTFFWHLSNDYVLRPREFLEKVGRGEVVGREREKQLRENGEVPWERKETAYEEGMMVGTLVQNELKEIALHA</sequence>
<dbReference type="InterPro" id="IPR027443">
    <property type="entry name" value="IPNS-like_sf"/>
</dbReference>
<keyword evidence="7" id="KW-1185">Reference proteome</keyword>
<evidence type="ECO:0000256" key="2">
    <source>
        <dbReference type="ARBA" id="ARBA00022723"/>
    </source>
</evidence>
<dbReference type="Pfam" id="PF03171">
    <property type="entry name" value="2OG-FeII_Oxy"/>
    <property type="match status" value="1"/>
</dbReference>
<dbReference type="Proteomes" id="UP000243876">
    <property type="component" value="Unassembled WGS sequence"/>
</dbReference>
<dbReference type="InterPro" id="IPR044861">
    <property type="entry name" value="IPNS-like_FE2OG_OXY"/>
</dbReference>
<keyword evidence="4" id="KW-0408">Iron</keyword>
<dbReference type="Gene3D" id="2.60.120.330">
    <property type="entry name" value="B-lactam Antibiotic, Isopenicillin N Synthase, Chain"/>
    <property type="match status" value="1"/>
</dbReference>
<dbReference type="SUPFAM" id="SSF51197">
    <property type="entry name" value="Clavaminate synthase-like"/>
    <property type="match status" value="1"/>
</dbReference>
<evidence type="ECO:0000313" key="6">
    <source>
        <dbReference type="EMBL" id="CEQ41437.1"/>
    </source>
</evidence>
<dbReference type="EMBL" id="CENE01000014">
    <property type="protein sequence ID" value="CEQ41437.1"/>
    <property type="molecule type" value="Genomic_DNA"/>
</dbReference>
<feature type="domain" description="Isopenicillin N synthase-like Fe(2+) 2OG dioxygenase" evidence="5">
    <location>
        <begin position="243"/>
        <end position="339"/>
    </location>
</feature>
<proteinExistence type="inferred from homology"/>
<evidence type="ECO:0000313" key="7">
    <source>
        <dbReference type="Proteomes" id="UP000243876"/>
    </source>
</evidence>
<dbReference type="AlphaFoldDB" id="A0A0D6EN27"/>
<keyword evidence="3" id="KW-0560">Oxidoreductase</keyword>
<evidence type="ECO:0000256" key="4">
    <source>
        <dbReference type="ARBA" id="ARBA00023004"/>
    </source>
</evidence>
<keyword evidence="2" id="KW-0479">Metal-binding</keyword>
<evidence type="ECO:0000256" key="1">
    <source>
        <dbReference type="ARBA" id="ARBA00008056"/>
    </source>
</evidence>
<gene>
    <name evidence="6" type="primary">SPOSA6832_03173</name>
</gene>
<evidence type="ECO:0000259" key="5">
    <source>
        <dbReference type="Pfam" id="PF03171"/>
    </source>
</evidence>
<evidence type="ECO:0000256" key="3">
    <source>
        <dbReference type="ARBA" id="ARBA00023002"/>
    </source>
</evidence>
<dbReference type="GO" id="GO:0046872">
    <property type="term" value="F:metal ion binding"/>
    <property type="evidence" value="ECO:0007669"/>
    <property type="project" value="UniProtKB-KW"/>
</dbReference>